<dbReference type="PANTHER" id="PTHR31297:SF1">
    <property type="entry name" value="GLUCAN 1,3-BETA-GLUCOSIDASE I_II-RELATED"/>
    <property type="match status" value="1"/>
</dbReference>
<dbReference type="GO" id="GO:0071555">
    <property type="term" value="P:cell wall organization"/>
    <property type="evidence" value="ECO:0007669"/>
    <property type="project" value="UniProtKB-KW"/>
</dbReference>
<evidence type="ECO:0000256" key="14">
    <source>
        <dbReference type="ARBA" id="ARBA00037254"/>
    </source>
</evidence>
<evidence type="ECO:0000313" key="21">
    <source>
        <dbReference type="EMBL" id="OGE57863.1"/>
    </source>
</evidence>
<comment type="similarity">
    <text evidence="3 18">Belongs to the glycosyl hydrolase 5 (cellulase A) family.</text>
</comment>
<dbReference type="OrthoDB" id="62120at2759"/>
<evidence type="ECO:0000256" key="1">
    <source>
        <dbReference type="ARBA" id="ARBA00001936"/>
    </source>
</evidence>
<evidence type="ECO:0000256" key="18">
    <source>
        <dbReference type="RuleBase" id="RU361153"/>
    </source>
</evidence>
<dbReference type="GO" id="GO:0005576">
    <property type="term" value="C:extracellular region"/>
    <property type="evidence" value="ECO:0007669"/>
    <property type="project" value="UniProtKB-SubCell"/>
</dbReference>
<evidence type="ECO:0000256" key="15">
    <source>
        <dbReference type="ARBA" id="ARBA00038929"/>
    </source>
</evidence>
<evidence type="ECO:0000256" key="16">
    <source>
        <dbReference type="ARBA" id="ARBA00041261"/>
    </source>
</evidence>
<sequence length="416" mass="45411">MPSKTSQKKSVLCLSFLAALAQATPTVSLNFDYRADKVRGVNLGGWLVLEPWITPSIFDAAGDAAVDEWSLCATVGADQCRSLLAEHWSTFITADDFNQIASTGMNHVRIPVGYWAVKHLDGDQYVDGQLEYLDQAVGWARAAGLKVIVDLHGAPGSQNGFDNSGKRGAIQWQQGNTVDSTKDALDALAARYGGDGDVVTAIEALNEPNVPGGVNVDGLKQYYYDSWGLVRKTSQDTTVVLHDGFLPTESWNGFMSESTGVWYVMMDTHHYEVFDSGLLAMDINAHVENVCTFSKDHVQTSDKWTIVGEWTGAMTDCAKYLNGKGIGARYDGTYPGSKAIGSCDGKSVGSIETLSDDDRNNIRRFIEGQLDAYEHGTGWLYWTWKTEGAPEWDMQKQIAAGVFPNPVTSRAFPGQC</sequence>
<comment type="subunit">
    <text evidence="4">Monomer.</text>
</comment>
<dbReference type="GO" id="GO:0009251">
    <property type="term" value="P:glucan catabolic process"/>
    <property type="evidence" value="ECO:0007669"/>
    <property type="project" value="TreeGrafter"/>
</dbReference>
<dbReference type="InterPro" id="IPR017853">
    <property type="entry name" value="GH"/>
</dbReference>
<evidence type="ECO:0000256" key="5">
    <source>
        <dbReference type="ARBA" id="ARBA00022525"/>
    </source>
</evidence>
<dbReference type="RefSeq" id="XP_022493286.1">
    <property type="nucleotide sequence ID" value="XM_022626683.1"/>
</dbReference>
<keyword evidence="6 19" id="KW-0732">Signal</keyword>
<keyword evidence="12" id="KW-0624">Polysaccharide degradation</keyword>
<evidence type="ECO:0000256" key="13">
    <source>
        <dbReference type="ARBA" id="ARBA00036824"/>
    </source>
</evidence>
<accession>A0A1F5LXH5</accession>
<dbReference type="AlphaFoldDB" id="A0A1F5LXH5"/>
<evidence type="ECO:0000256" key="2">
    <source>
        <dbReference type="ARBA" id="ARBA00004613"/>
    </source>
</evidence>
<organism evidence="21 22">
    <name type="scientific">Penicillium arizonense</name>
    <dbReference type="NCBI Taxonomy" id="1835702"/>
    <lineage>
        <taxon>Eukaryota</taxon>
        <taxon>Fungi</taxon>
        <taxon>Dikarya</taxon>
        <taxon>Ascomycota</taxon>
        <taxon>Pezizomycotina</taxon>
        <taxon>Eurotiomycetes</taxon>
        <taxon>Eurotiomycetidae</taxon>
        <taxon>Eurotiales</taxon>
        <taxon>Aspergillaceae</taxon>
        <taxon>Penicillium</taxon>
    </lineage>
</organism>
<name>A0A1F5LXH5_PENAI</name>
<dbReference type="SUPFAM" id="SSF51445">
    <property type="entry name" value="(Trans)glycosidases"/>
    <property type="match status" value="1"/>
</dbReference>
<keyword evidence="22" id="KW-1185">Reference proteome</keyword>
<evidence type="ECO:0000313" key="22">
    <source>
        <dbReference type="Proteomes" id="UP000177622"/>
    </source>
</evidence>
<feature type="chain" id="PRO_5009519954" description="glucan 1,3-beta-glucosidase" evidence="19">
    <location>
        <begin position="24"/>
        <end position="416"/>
    </location>
</feature>
<comment type="subcellular location">
    <subcellularLocation>
        <location evidence="2">Secreted</location>
    </subcellularLocation>
</comment>
<dbReference type="Gene3D" id="3.20.20.80">
    <property type="entry name" value="Glycosidases"/>
    <property type="match status" value="1"/>
</dbReference>
<evidence type="ECO:0000256" key="11">
    <source>
        <dbReference type="ARBA" id="ARBA00023316"/>
    </source>
</evidence>
<keyword evidence="11" id="KW-0961">Cell wall biogenesis/degradation</keyword>
<dbReference type="FunFam" id="3.20.20.80:FF:000033">
    <property type="entry name" value="Glucan 1,3-beta-glucosidase A"/>
    <property type="match status" value="1"/>
</dbReference>
<dbReference type="EMBL" id="LXJU01000001">
    <property type="protein sequence ID" value="OGE57863.1"/>
    <property type="molecule type" value="Genomic_DNA"/>
</dbReference>
<comment type="catalytic activity">
    <reaction evidence="13">
        <text>Successive hydrolysis of beta-D-glucose units from the non-reducing ends of (1-&gt;3)-beta-D-glucans, releasing alpha-glucose.</text>
        <dbReference type="EC" id="3.2.1.58"/>
    </reaction>
</comment>
<evidence type="ECO:0000256" key="19">
    <source>
        <dbReference type="SAM" id="SignalP"/>
    </source>
</evidence>
<dbReference type="PANTHER" id="PTHR31297">
    <property type="entry name" value="GLUCAN ENDO-1,6-BETA-GLUCOSIDASE B"/>
    <property type="match status" value="1"/>
</dbReference>
<evidence type="ECO:0000256" key="6">
    <source>
        <dbReference type="ARBA" id="ARBA00022729"/>
    </source>
</evidence>
<keyword evidence="5" id="KW-0964">Secreted</keyword>
<keyword evidence="8" id="KW-0464">Manganese</keyword>
<comment type="cofactor">
    <cofactor evidence="1">
        <name>Mn(2+)</name>
        <dbReference type="ChEBI" id="CHEBI:29035"/>
    </cofactor>
</comment>
<dbReference type="GO" id="GO:0004338">
    <property type="term" value="F:glucan exo-1,3-beta-glucosidase activity"/>
    <property type="evidence" value="ECO:0007669"/>
    <property type="project" value="UniProtKB-EC"/>
</dbReference>
<evidence type="ECO:0000256" key="8">
    <source>
        <dbReference type="ARBA" id="ARBA00023211"/>
    </source>
</evidence>
<feature type="domain" description="Glycoside hydrolase family 5" evidence="20">
    <location>
        <begin position="87"/>
        <end position="313"/>
    </location>
</feature>
<evidence type="ECO:0000256" key="9">
    <source>
        <dbReference type="ARBA" id="ARBA00023277"/>
    </source>
</evidence>
<keyword evidence="10 18" id="KW-0326">Glycosidase</keyword>
<dbReference type="Proteomes" id="UP000177622">
    <property type="component" value="Unassembled WGS sequence"/>
</dbReference>
<evidence type="ECO:0000256" key="3">
    <source>
        <dbReference type="ARBA" id="ARBA00005641"/>
    </source>
</evidence>
<comment type="caution">
    <text evidence="21">The sequence shown here is derived from an EMBL/GenBank/DDBJ whole genome shotgun (WGS) entry which is preliminary data.</text>
</comment>
<gene>
    <name evidence="21" type="ORF">PENARI_c001G07021</name>
</gene>
<evidence type="ECO:0000256" key="17">
    <source>
        <dbReference type="ARBA" id="ARBA00041265"/>
    </source>
</evidence>
<reference evidence="21 22" key="1">
    <citation type="journal article" date="2016" name="Sci. Rep.">
        <title>Penicillium arizonense, a new, genome sequenced fungal species, reveals a high chemical diversity in secreted metabolites.</title>
        <authorList>
            <person name="Grijseels S."/>
            <person name="Nielsen J.C."/>
            <person name="Randelovic M."/>
            <person name="Nielsen J."/>
            <person name="Nielsen K.F."/>
            <person name="Workman M."/>
            <person name="Frisvad J.C."/>
        </authorList>
    </citation>
    <scope>NUCLEOTIDE SEQUENCE [LARGE SCALE GENOMIC DNA]</scope>
    <source>
        <strain evidence="21 22">CBS 141311</strain>
    </source>
</reference>
<evidence type="ECO:0000259" key="20">
    <source>
        <dbReference type="Pfam" id="PF00150"/>
    </source>
</evidence>
<dbReference type="GeneID" id="34571417"/>
<dbReference type="Pfam" id="PF00150">
    <property type="entry name" value="Cellulase"/>
    <property type="match status" value="1"/>
</dbReference>
<evidence type="ECO:0000256" key="7">
    <source>
        <dbReference type="ARBA" id="ARBA00022801"/>
    </source>
</evidence>
<keyword evidence="9" id="KW-0119">Carbohydrate metabolism</keyword>
<dbReference type="InterPro" id="IPR050386">
    <property type="entry name" value="Glycosyl_hydrolase_5"/>
</dbReference>
<dbReference type="STRING" id="1835702.A0A1F5LXH5"/>
<evidence type="ECO:0000256" key="12">
    <source>
        <dbReference type="ARBA" id="ARBA00023326"/>
    </source>
</evidence>
<comment type="function">
    <text evidence="14">Beta-glucanases participate in the metabolism of beta-glucan, the main structural component of the cell wall. It could also function biosynthetically as a transglycosylase.</text>
</comment>
<feature type="signal peptide" evidence="19">
    <location>
        <begin position="1"/>
        <end position="23"/>
    </location>
</feature>
<proteinExistence type="inferred from homology"/>
<dbReference type="InterPro" id="IPR001547">
    <property type="entry name" value="Glyco_hydro_5"/>
</dbReference>
<evidence type="ECO:0000256" key="4">
    <source>
        <dbReference type="ARBA" id="ARBA00011245"/>
    </source>
</evidence>
<evidence type="ECO:0000256" key="10">
    <source>
        <dbReference type="ARBA" id="ARBA00023295"/>
    </source>
</evidence>
<keyword evidence="7 18" id="KW-0378">Hydrolase</keyword>
<dbReference type="GO" id="GO:0009986">
    <property type="term" value="C:cell surface"/>
    <property type="evidence" value="ECO:0007669"/>
    <property type="project" value="TreeGrafter"/>
</dbReference>
<protein>
    <recommendedName>
        <fullName evidence="15">glucan 1,3-beta-glucosidase</fullName>
        <ecNumber evidence="15">3.2.1.58</ecNumber>
    </recommendedName>
    <alternativeName>
        <fullName evidence="17">Exo-1,3-beta-glucanase 1</fullName>
    </alternativeName>
    <alternativeName>
        <fullName evidence="16">Exo-1,3-beta-glucanase A</fullName>
    </alternativeName>
</protein>
<dbReference type="EC" id="3.2.1.58" evidence="15"/>